<dbReference type="SMART" id="SM00471">
    <property type="entry name" value="HDc"/>
    <property type="match status" value="1"/>
</dbReference>
<protein>
    <recommendedName>
        <fullName evidence="7">Bifunctional uridylyltransferase/uridylyl-removing enzyme</fullName>
        <shortName evidence="7">UTase/UR</shortName>
    </recommendedName>
    <alternativeName>
        <fullName evidence="7">Bifunctional [protein-PII] modification enzyme</fullName>
    </alternativeName>
    <alternativeName>
        <fullName evidence="7">Bifunctional nitrogen sensor protein</fullName>
    </alternativeName>
    <domain>
        <recommendedName>
            <fullName evidence="7">[Protein-PII] uridylyltransferase</fullName>
            <shortName evidence="7">PII uridylyltransferase</shortName>
            <shortName evidence="7">UTase</shortName>
            <ecNumber evidence="7">2.7.7.59</ecNumber>
        </recommendedName>
    </domain>
    <domain>
        <recommendedName>
            <fullName evidence="7">[Protein-PII]-UMP uridylyl-removing enzyme</fullName>
            <shortName evidence="7">UR</shortName>
            <ecNumber evidence="7">3.1.4.-</ecNumber>
        </recommendedName>
    </domain>
</protein>
<dbReference type="CDD" id="cd04873">
    <property type="entry name" value="ACT_UUR-ACR-like"/>
    <property type="match status" value="1"/>
</dbReference>
<dbReference type="KEGG" id="noy:EXE57_18585"/>
<dbReference type="InterPro" id="IPR013546">
    <property type="entry name" value="PII_UdlTrfase/GS_AdlTrfase"/>
</dbReference>
<evidence type="ECO:0000256" key="3">
    <source>
        <dbReference type="ARBA" id="ARBA00022737"/>
    </source>
</evidence>
<gene>
    <name evidence="7" type="primary">glnD</name>
    <name evidence="11" type="ORF">EXE57_18585</name>
</gene>
<accession>A0A4P7GQG0</accession>
<evidence type="ECO:0000313" key="11">
    <source>
        <dbReference type="EMBL" id="QBR94067.1"/>
    </source>
</evidence>
<evidence type="ECO:0000259" key="10">
    <source>
        <dbReference type="PROSITE" id="PS51831"/>
    </source>
</evidence>
<keyword evidence="1 7" id="KW-0808">Transferase</keyword>
<dbReference type="GO" id="GO:0008773">
    <property type="term" value="F:[protein-PII] uridylyltransferase activity"/>
    <property type="evidence" value="ECO:0007669"/>
    <property type="project" value="UniProtKB-UniRule"/>
</dbReference>
<comment type="caution">
    <text evidence="7">Lacks conserved residue(s) required for the propagation of feature annotation.</text>
</comment>
<evidence type="ECO:0000259" key="9">
    <source>
        <dbReference type="PROSITE" id="PS51671"/>
    </source>
</evidence>
<comment type="cofactor">
    <cofactor evidence="7">
        <name>Mg(2+)</name>
        <dbReference type="ChEBI" id="CHEBI:18420"/>
    </cofactor>
</comment>
<dbReference type="HAMAP" id="MF_00277">
    <property type="entry name" value="PII_uridylyl_transf"/>
    <property type="match status" value="1"/>
</dbReference>
<sequence length="761" mass="81763">MRDTYRNPRTQEASVSPRERSDRTAAADALCVAAFEKTGAPVTGLSLVAVGGYGRGELAPYSDLDVVLVHADDVDPGEAAEQVWYPLWDSGSRLDHSVRSLSEMVSTAGQDLKVALGLLDARHLAGDAHLTLQLRTTMLTHWRREARDRLPELRDLVRARHELLGELAHLSVPDLKEAAGGLRDATVLKALVATWLVDVPHGELERRRLALLDVRDVLHGVTGRATDRVAPEHWADLAPGLGLDGEAAAQVHVRDLGRAITHLSRLTWRRVESVLARPTSPRHARTPALTRLAPGVALSRGEVVLEADARPDRDPLLLLRAAVEAAERDVVLAPPTAARLAREAAPLPDPWPPEARHLLVRLLASGRGLLAVWETLEETGAVARALPEWDRIRTLPHASPIHRFTVDRHVVETCIEAASLIRDVGRPDVLMVAALLHDIGKGGLTEHSVAGEPIARAVATRMGFEPEDVERIARLVRWHLLLAETATTRDPEDPATVALVTDCLVDPETVTLLLALSEADARATAPKAWSTWRAGLVTDLARRVLAAMDVDAPAVDPQPDLPVPAAVRAGGFDLQVEADGDGARVTVLAPDRVGLLADVAAMFALQRASVRAARAWAQDDYAISVWDVADQLVDPAVLRQRFEAVVAGRIDPTSRLRPADTAGLAPTVGVRPEASRGATVLEVRAADRPGVLYLTLAALASLDVMVRSAHVDTLGPQAVDVFYVQEDGAGALSEPRAAEAAHAVRAVLGGDLSVLTPPDHE</sequence>
<evidence type="ECO:0000313" key="12">
    <source>
        <dbReference type="Proteomes" id="UP000294894"/>
    </source>
</evidence>
<dbReference type="Pfam" id="PF08335">
    <property type="entry name" value="GlnD_UR_UTase"/>
    <property type="match status" value="1"/>
</dbReference>
<evidence type="ECO:0000256" key="1">
    <source>
        <dbReference type="ARBA" id="ARBA00022679"/>
    </source>
</evidence>
<keyword evidence="4 7" id="KW-0378">Hydrolase</keyword>
<dbReference type="Pfam" id="PF01966">
    <property type="entry name" value="HD"/>
    <property type="match status" value="1"/>
</dbReference>
<dbReference type="InterPro" id="IPR010043">
    <property type="entry name" value="UTase/UR"/>
</dbReference>
<evidence type="ECO:0000256" key="2">
    <source>
        <dbReference type="ARBA" id="ARBA00022695"/>
    </source>
</evidence>
<dbReference type="PROSITE" id="PS51831">
    <property type="entry name" value="HD"/>
    <property type="match status" value="1"/>
</dbReference>
<dbReference type="EC" id="3.1.4.-" evidence="7"/>
<dbReference type="SUPFAM" id="SSF109604">
    <property type="entry name" value="HD-domain/PDEase-like"/>
    <property type="match status" value="1"/>
</dbReference>
<dbReference type="NCBIfam" id="NF002895">
    <property type="entry name" value="PRK03381.1"/>
    <property type="match status" value="1"/>
</dbReference>
<dbReference type="SUPFAM" id="SSF55021">
    <property type="entry name" value="ACT-like"/>
    <property type="match status" value="2"/>
</dbReference>
<keyword evidence="6 7" id="KW-0511">Multifunctional enzyme</keyword>
<keyword evidence="3" id="KW-0677">Repeat</keyword>
<keyword evidence="5 7" id="KW-0460">Magnesium</keyword>
<dbReference type="InterPro" id="IPR043519">
    <property type="entry name" value="NT_sf"/>
</dbReference>
<evidence type="ECO:0000256" key="8">
    <source>
        <dbReference type="SAM" id="MobiDB-lite"/>
    </source>
</evidence>
<feature type="region of interest" description="Disordered" evidence="8">
    <location>
        <begin position="1"/>
        <end position="21"/>
    </location>
</feature>
<dbReference type="GO" id="GO:0008081">
    <property type="term" value="F:phosphoric diester hydrolase activity"/>
    <property type="evidence" value="ECO:0007669"/>
    <property type="project" value="UniProtKB-UniRule"/>
</dbReference>
<feature type="domain" description="HD" evidence="10">
    <location>
        <begin position="406"/>
        <end position="506"/>
    </location>
</feature>
<evidence type="ECO:0000256" key="7">
    <source>
        <dbReference type="HAMAP-Rule" id="MF_00277"/>
    </source>
</evidence>
<dbReference type="InterPro" id="IPR045865">
    <property type="entry name" value="ACT-like_dom_sf"/>
</dbReference>
<dbReference type="GO" id="GO:0006808">
    <property type="term" value="P:regulation of nitrogen utilization"/>
    <property type="evidence" value="ECO:0007669"/>
    <property type="project" value="UniProtKB-UniRule"/>
</dbReference>
<comment type="function">
    <text evidence="7">Modifies, by uridylylation and deuridylylation, the PII regulatory proteins (GlnB and homologs), in response to the nitrogen status of the cell that GlnD senses through the glutamine level. Under low glutamine levels, catalyzes the conversion of the PII proteins and UTP to PII-UMP and PPi, while under higher glutamine levels, GlnD hydrolyzes PII-UMP to PII and UMP (deuridylylation). Thus, controls uridylylation state and activity of the PII proteins, and plays an important role in the regulation of nitrogen metabolism.</text>
</comment>
<feature type="region of interest" description="Uridylyltransferase" evidence="7">
    <location>
        <begin position="1"/>
        <end position="291"/>
    </location>
</feature>
<comment type="domain">
    <text evidence="7">Has four distinct domains: an N-terminal nucleotidyltransferase (NT) domain responsible for UTase activity, a central HD domain that encodes UR activity, and two C-terminal ACT domains that seem to have a role in glutamine sensing.</text>
</comment>
<comment type="activity regulation">
    <text evidence="7">Uridylyltransferase (UTase) activity is inhibited by glutamine, while glutamine activates uridylyl-removing (UR) activity.</text>
</comment>
<dbReference type="PIRSF" id="PIRSF006288">
    <property type="entry name" value="PII_uridyltransf"/>
    <property type="match status" value="1"/>
</dbReference>
<dbReference type="Proteomes" id="UP000294894">
    <property type="component" value="Chromosome"/>
</dbReference>
<dbReference type="EC" id="2.7.7.59" evidence="7"/>
<dbReference type="CDD" id="cd05401">
    <property type="entry name" value="NT_GlnE_GlnD_like"/>
    <property type="match status" value="1"/>
</dbReference>
<evidence type="ECO:0000256" key="5">
    <source>
        <dbReference type="ARBA" id="ARBA00022842"/>
    </source>
</evidence>
<feature type="domain" description="ACT" evidence="9">
    <location>
        <begin position="680"/>
        <end position="759"/>
    </location>
</feature>
<dbReference type="Gene3D" id="1.10.3090.10">
    <property type="entry name" value="cca-adding enzyme, domain 2"/>
    <property type="match status" value="1"/>
</dbReference>
<dbReference type="SUPFAM" id="SSF81301">
    <property type="entry name" value="Nucleotidyltransferase"/>
    <property type="match status" value="1"/>
</dbReference>
<comment type="catalytic activity">
    <reaction evidence="7">
        <text>[protein-PII]-uridylyl-L-tyrosine + H2O = [protein-PII]-L-tyrosine + UMP + H(+)</text>
        <dbReference type="Rhea" id="RHEA:48600"/>
        <dbReference type="Rhea" id="RHEA-COMP:12147"/>
        <dbReference type="Rhea" id="RHEA-COMP:12148"/>
        <dbReference type="ChEBI" id="CHEBI:15377"/>
        <dbReference type="ChEBI" id="CHEBI:15378"/>
        <dbReference type="ChEBI" id="CHEBI:46858"/>
        <dbReference type="ChEBI" id="CHEBI:57865"/>
        <dbReference type="ChEBI" id="CHEBI:90602"/>
    </reaction>
</comment>
<keyword evidence="12" id="KW-1185">Reference proteome</keyword>
<dbReference type="InterPro" id="IPR002912">
    <property type="entry name" value="ACT_dom"/>
</dbReference>
<reference evidence="11 12" key="1">
    <citation type="submission" date="2019-03" db="EMBL/GenBank/DDBJ databases">
        <title>Three New Species of Nocardioides, Nocardioides euryhalodurans sp. nov., Nocardioides seonyuensis sp. nov. and Nocardioides eburneoflavus sp. nov., Iolated from Soil.</title>
        <authorList>
            <person name="Roh S.G."/>
            <person name="Lee C."/>
            <person name="Kim M.-K."/>
            <person name="Kim S.B."/>
        </authorList>
    </citation>
    <scope>NUCLEOTIDE SEQUENCE [LARGE SCALE GENOMIC DNA]</scope>
    <source>
        <strain evidence="11 12">MMS17-SY117</strain>
    </source>
</reference>
<dbReference type="OrthoDB" id="9758038at2"/>
<dbReference type="PROSITE" id="PS51671">
    <property type="entry name" value="ACT"/>
    <property type="match status" value="1"/>
</dbReference>
<keyword evidence="2 7" id="KW-0548">Nucleotidyltransferase</keyword>
<dbReference type="PANTHER" id="PTHR47320">
    <property type="entry name" value="BIFUNCTIONAL URIDYLYLTRANSFERASE/URIDYLYL-REMOVING ENZYME"/>
    <property type="match status" value="1"/>
</dbReference>
<dbReference type="InterPro" id="IPR006674">
    <property type="entry name" value="HD_domain"/>
</dbReference>
<evidence type="ECO:0000256" key="6">
    <source>
        <dbReference type="ARBA" id="ARBA00023268"/>
    </source>
</evidence>
<comment type="catalytic activity">
    <reaction evidence="7">
        <text>[protein-PII]-L-tyrosine + UTP = [protein-PII]-uridylyl-L-tyrosine + diphosphate</text>
        <dbReference type="Rhea" id="RHEA:13673"/>
        <dbReference type="Rhea" id="RHEA-COMP:12147"/>
        <dbReference type="Rhea" id="RHEA-COMP:12148"/>
        <dbReference type="ChEBI" id="CHEBI:33019"/>
        <dbReference type="ChEBI" id="CHEBI:46398"/>
        <dbReference type="ChEBI" id="CHEBI:46858"/>
        <dbReference type="ChEBI" id="CHEBI:90602"/>
        <dbReference type="EC" id="2.7.7.59"/>
    </reaction>
</comment>
<comment type="similarity">
    <text evidence="7">Belongs to the GlnD family.</text>
</comment>
<name>A0A4P7GQG0_9ACTN</name>
<dbReference type="PANTHER" id="PTHR47320:SF1">
    <property type="entry name" value="BIFUNCTIONAL URIDYLYLTRANSFERASE_URIDYLYL-REMOVING ENZYME"/>
    <property type="match status" value="1"/>
</dbReference>
<proteinExistence type="inferred from homology"/>
<dbReference type="InterPro" id="IPR003607">
    <property type="entry name" value="HD/PDEase_dom"/>
</dbReference>
<evidence type="ECO:0000256" key="4">
    <source>
        <dbReference type="ARBA" id="ARBA00022801"/>
    </source>
</evidence>
<organism evidence="11 12">
    <name type="scientific">Nocardioides euryhalodurans</name>
    <dbReference type="NCBI Taxonomy" id="2518370"/>
    <lineage>
        <taxon>Bacteria</taxon>
        <taxon>Bacillati</taxon>
        <taxon>Actinomycetota</taxon>
        <taxon>Actinomycetes</taxon>
        <taxon>Propionibacteriales</taxon>
        <taxon>Nocardioidaceae</taxon>
        <taxon>Nocardioides</taxon>
    </lineage>
</organism>
<dbReference type="EMBL" id="CP038267">
    <property type="protein sequence ID" value="QBR94067.1"/>
    <property type="molecule type" value="Genomic_DNA"/>
</dbReference>
<dbReference type="CDD" id="cd00077">
    <property type="entry name" value="HDc"/>
    <property type="match status" value="1"/>
</dbReference>
<dbReference type="AlphaFoldDB" id="A0A4P7GQG0"/>